<proteinExistence type="inferred from homology"/>
<keyword evidence="6" id="KW-0521">NADP</keyword>
<feature type="domain" description="RmlD-like substrate binding" evidence="7">
    <location>
        <begin position="1"/>
        <end position="300"/>
    </location>
</feature>
<sequence>MTTLLLGSAGQLGRALQAARGASAPAWIDADRHVEGGRLGVDATDPLALRRLLDDSRPDVIVNASAWTAVDAAESNEELAARINADAVQVLGEWASRHEALVVHVSTDYVFDGASKRPYLESDVPAPQNAYGRTKLAGEQALVASGAAHMILRTAWLYSADGPSFLQTVLRLADERDQVRIVADQRGSPTPASLLADAIITATGAWTSRPAHDRPALEGLFHVVAAGETTWYGFTEAIIRGAVKRGILLRAPTVEPITTAEYPTPARRPAYSVLDSSRFESVFSRRMPDWESQLQHVLDTIKPLI</sequence>
<evidence type="ECO:0000256" key="1">
    <source>
        <dbReference type="ARBA" id="ARBA00004781"/>
    </source>
</evidence>
<evidence type="ECO:0000256" key="5">
    <source>
        <dbReference type="ARBA" id="ARBA00048200"/>
    </source>
</evidence>
<dbReference type="InterPro" id="IPR036291">
    <property type="entry name" value="NAD(P)-bd_dom_sf"/>
</dbReference>
<comment type="catalytic activity">
    <reaction evidence="5 6">
        <text>dTDP-beta-L-rhamnose + NADP(+) = dTDP-4-dehydro-beta-L-rhamnose + NADPH + H(+)</text>
        <dbReference type="Rhea" id="RHEA:21796"/>
        <dbReference type="ChEBI" id="CHEBI:15378"/>
        <dbReference type="ChEBI" id="CHEBI:57510"/>
        <dbReference type="ChEBI" id="CHEBI:57783"/>
        <dbReference type="ChEBI" id="CHEBI:58349"/>
        <dbReference type="ChEBI" id="CHEBI:62830"/>
        <dbReference type="EC" id="1.1.1.133"/>
    </reaction>
</comment>
<comment type="function">
    <text evidence="6">Catalyzes the reduction of dTDP-6-deoxy-L-lyxo-4-hexulose to yield dTDP-L-rhamnose.</text>
</comment>
<gene>
    <name evidence="8" type="ORF">VI08_13405</name>
</gene>
<evidence type="ECO:0000256" key="3">
    <source>
        <dbReference type="ARBA" id="ARBA00012929"/>
    </source>
</evidence>
<dbReference type="InterPro" id="IPR029903">
    <property type="entry name" value="RmlD-like-bd"/>
</dbReference>
<evidence type="ECO:0000313" key="9">
    <source>
        <dbReference type="Proteomes" id="UP000033651"/>
    </source>
</evidence>
<dbReference type="GO" id="GO:0009243">
    <property type="term" value="P:O antigen biosynthetic process"/>
    <property type="evidence" value="ECO:0007669"/>
    <property type="project" value="UniProtKB-UniPathway"/>
</dbReference>
<evidence type="ECO:0000259" key="7">
    <source>
        <dbReference type="Pfam" id="PF04321"/>
    </source>
</evidence>
<dbReference type="PANTHER" id="PTHR10491">
    <property type="entry name" value="DTDP-4-DEHYDRORHAMNOSE REDUCTASE"/>
    <property type="match status" value="1"/>
</dbReference>
<evidence type="ECO:0000256" key="4">
    <source>
        <dbReference type="ARBA" id="ARBA00017099"/>
    </source>
</evidence>
<protein>
    <recommendedName>
        <fullName evidence="4 6">dTDP-4-dehydrorhamnose reductase</fullName>
        <ecNumber evidence="3 6">1.1.1.133</ecNumber>
    </recommendedName>
</protein>
<keyword evidence="6" id="KW-0560">Oxidoreductase</keyword>
<dbReference type="GO" id="GO:0008831">
    <property type="term" value="F:dTDP-4-dehydrorhamnose reductase activity"/>
    <property type="evidence" value="ECO:0007669"/>
    <property type="project" value="UniProtKB-EC"/>
</dbReference>
<reference evidence="8 9" key="1">
    <citation type="submission" date="2015-03" db="EMBL/GenBank/DDBJ databases">
        <title>Draft genome sequence of Luteibacter yeojuensis strain SU11.</title>
        <authorList>
            <person name="Sulaiman J."/>
            <person name="Priya K."/>
            <person name="Chan K.-G."/>
        </authorList>
    </citation>
    <scope>NUCLEOTIDE SEQUENCE [LARGE SCALE GENOMIC DNA]</scope>
    <source>
        <strain evidence="8 9">SU11</strain>
    </source>
</reference>
<dbReference type="PATRIC" id="fig|345309.4.peg.2027"/>
<dbReference type="RefSeq" id="WP_045830099.1">
    <property type="nucleotide sequence ID" value="NZ_JZRB01000028.1"/>
</dbReference>
<dbReference type="Gene3D" id="3.90.25.10">
    <property type="entry name" value="UDP-galactose 4-epimerase, domain 1"/>
    <property type="match status" value="1"/>
</dbReference>
<comment type="caution">
    <text evidence="8">The sequence shown here is derived from an EMBL/GenBank/DDBJ whole genome shotgun (WGS) entry which is preliminary data.</text>
</comment>
<dbReference type="Gene3D" id="3.40.50.720">
    <property type="entry name" value="NAD(P)-binding Rossmann-like Domain"/>
    <property type="match status" value="1"/>
</dbReference>
<dbReference type="UniPathway" id="UPA00281"/>
<dbReference type="OrthoDB" id="9803892at2"/>
<dbReference type="AlphaFoldDB" id="A0A0F3KK85"/>
<dbReference type="GO" id="GO:0019305">
    <property type="term" value="P:dTDP-rhamnose biosynthetic process"/>
    <property type="evidence" value="ECO:0007669"/>
    <property type="project" value="UniProtKB-UniPathway"/>
</dbReference>
<dbReference type="UniPathway" id="UPA00124"/>
<organism evidence="8 9">
    <name type="scientific">Luteibacter yeojuensis</name>
    <dbReference type="NCBI Taxonomy" id="345309"/>
    <lineage>
        <taxon>Bacteria</taxon>
        <taxon>Pseudomonadati</taxon>
        <taxon>Pseudomonadota</taxon>
        <taxon>Gammaproteobacteria</taxon>
        <taxon>Lysobacterales</taxon>
        <taxon>Rhodanobacteraceae</taxon>
        <taxon>Luteibacter</taxon>
    </lineage>
</organism>
<dbReference type="NCBIfam" id="TIGR01214">
    <property type="entry name" value="rmlD"/>
    <property type="match status" value="1"/>
</dbReference>
<evidence type="ECO:0000313" key="8">
    <source>
        <dbReference type="EMBL" id="KJV31655.1"/>
    </source>
</evidence>
<dbReference type="PANTHER" id="PTHR10491:SF4">
    <property type="entry name" value="METHIONINE ADENOSYLTRANSFERASE 2 SUBUNIT BETA"/>
    <property type="match status" value="1"/>
</dbReference>
<dbReference type="CDD" id="cd05254">
    <property type="entry name" value="dTDP_HR_like_SDR_e"/>
    <property type="match status" value="1"/>
</dbReference>
<comment type="pathway">
    <text evidence="1 6">Carbohydrate biosynthesis; dTDP-L-rhamnose biosynthesis.</text>
</comment>
<dbReference type="Proteomes" id="UP000033651">
    <property type="component" value="Unassembled WGS sequence"/>
</dbReference>
<comment type="similarity">
    <text evidence="2 6">Belongs to the dTDP-4-dehydrorhamnose reductase family.</text>
</comment>
<evidence type="ECO:0000256" key="2">
    <source>
        <dbReference type="ARBA" id="ARBA00010944"/>
    </source>
</evidence>
<dbReference type="SUPFAM" id="SSF51735">
    <property type="entry name" value="NAD(P)-binding Rossmann-fold domains"/>
    <property type="match status" value="1"/>
</dbReference>
<keyword evidence="9" id="KW-1185">Reference proteome</keyword>
<accession>A0A0F3KK85</accession>
<dbReference type="GO" id="GO:0005829">
    <property type="term" value="C:cytosol"/>
    <property type="evidence" value="ECO:0007669"/>
    <property type="project" value="TreeGrafter"/>
</dbReference>
<dbReference type="Pfam" id="PF04321">
    <property type="entry name" value="RmlD_sub_bind"/>
    <property type="match status" value="1"/>
</dbReference>
<dbReference type="EC" id="1.1.1.133" evidence="3 6"/>
<dbReference type="EMBL" id="JZRB01000028">
    <property type="protein sequence ID" value="KJV31655.1"/>
    <property type="molecule type" value="Genomic_DNA"/>
</dbReference>
<name>A0A0F3KK85_9GAMM</name>
<evidence type="ECO:0000256" key="6">
    <source>
        <dbReference type="RuleBase" id="RU364082"/>
    </source>
</evidence>
<comment type="cofactor">
    <cofactor evidence="6">
        <name>Mg(2+)</name>
        <dbReference type="ChEBI" id="CHEBI:18420"/>
    </cofactor>
    <text evidence="6">Binds 1 Mg(2+) ion per monomer.</text>
</comment>
<dbReference type="InterPro" id="IPR005913">
    <property type="entry name" value="dTDP_dehydrorham_reduct"/>
</dbReference>